<evidence type="ECO:0008006" key="3">
    <source>
        <dbReference type="Google" id="ProtNLM"/>
    </source>
</evidence>
<evidence type="ECO:0000313" key="1">
    <source>
        <dbReference type="EMBL" id="PQB05932.1"/>
    </source>
</evidence>
<comment type="caution">
    <text evidence="1">The sequence shown here is derived from an EMBL/GenBank/DDBJ whole genome shotgun (WGS) entry which is preliminary data.</text>
</comment>
<dbReference type="Pfam" id="PF13557">
    <property type="entry name" value="Phenol_MetA_deg"/>
    <property type="match status" value="1"/>
</dbReference>
<sequence length="292" mass="33111">MLLTLESIAQDVEPRRWTPIPLDTRVIGAGYAFTQGEVLFDPSLLAEDVKIQIHTVAFSYVHPLRIGKKFARLGILIPVNFEDWNGLLEGVPRSVKRSGLVDPRIRFSINLIGAPASNLKDLQQFYQENPTHTTLGFSLAIRLPLGQYDESKLINIGENRFMFRPQLGLEHRWGPWSYELTGSVFFYSENNEFFPDQRKVTDPIYAIQNHLIRRFKKGMWLAVDLGYGYGGESSLDTIPLADYRSNLVVGGSVGVRIDPRQAIKLVYFRKEALNSVGSDVNSFGLVWTMVLF</sequence>
<proteinExistence type="predicted"/>
<protein>
    <recommendedName>
        <fullName evidence="3">Transporter</fullName>
    </recommendedName>
</protein>
<evidence type="ECO:0000313" key="2">
    <source>
        <dbReference type="Proteomes" id="UP000239800"/>
    </source>
</evidence>
<dbReference type="Proteomes" id="UP000239800">
    <property type="component" value="Unassembled WGS sequence"/>
</dbReference>
<accession>A0A2S7KTH3</accession>
<dbReference type="InterPro" id="IPR025737">
    <property type="entry name" value="FApF"/>
</dbReference>
<organism evidence="1 2">
    <name type="scientific">Aureitalea marina</name>
    <dbReference type="NCBI Taxonomy" id="930804"/>
    <lineage>
        <taxon>Bacteria</taxon>
        <taxon>Pseudomonadati</taxon>
        <taxon>Bacteroidota</taxon>
        <taxon>Flavobacteriia</taxon>
        <taxon>Flavobacteriales</taxon>
        <taxon>Flavobacteriaceae</taxon>
        <taxon>Aureitalea</taxon>
    </lineage>
</organism>
<gene>
    <name evidence="1" type="ORF">BST85_02890</name>
</gene>
<dbReference type="EMBL" id="MQUB01000001">
    <property type="protein sequence ID" value="PQB05932.1"/>
    <property type="molecule type" value="Genomic_DNA"/>
</dbReference>
<name>A0A2S7KTH3_9FLAO</name>
<dbReference type="AlphaFoldDB" id="A0A2S7KTH3"/>
<keyword evidence="2" id="KW-1185">Reference proteome</keyword>
<reference evidence="1 2" key="1">
    <citation type="submission" date="2016-11" db="EMBL/GenBank/DDBJ databases">
        <title>Trade-off between light-utilization and light-protection in marine flavobacteria.</title>
        <authorList>
            <person name="Kumagai Y."/>
        </authorList>
    </citation>
    <scope>NUCLEOTIDE SEQUENCE [LARGE SCALE GENOMIC DNA]</scope>
    <source>
        <strain evidence="1 2">NBRC 107741</strain>
    </source>
</reference>